<evidence type="ECO:0000313" key="2">
    <source>
        <dbReference type="EMBL" id="MDX3024084.1"/>
    </source>
</evidence>
<dbReference type="RefSeq" id="WP_319167213.1">
    <property type="nucleotide sequence ID" value="NZ_JARAWP010000031.1"/>
</dbReference>
<dbReference type="EMBL" id="JARAWP010000031">
    <property type="protein sequence ID" value="MDX3024084.1"/>
    <property type="molecule type" value="Genomic_DNA"/>
</dbReference>
<feature type="transmembrane region" description="Helical" evidence="1">
    <location>
        <begin position="17"/>
        <end position="38"/>
    </location>
</feature>
<reference evidence="2 3" key="1">
    <citation type="journal article" date="2023" name="Microb. Genom.">
        <title>Mesoterricola silvestris gen. nov., sp. nov., Mesoterricola sediminis sp. nov., Geothrix oryzae sp. nov., Geothrix edaphica sp. nov., Geothrix rubra sp. nov., and Geothrix limicola sp. nov., six novel members of Acidobacteriota isolated from soils.</title>
        <authorList>
            <person name="Weisberg A.J."/>
            <person name="Pearce E."/>
            <person name="Kramer C.G."/>
            <person name="Chang J.H."/>
            <person name="Clarke C.R."/>
        </authorList>
    </citation>
    <scope>NUCLEOTIDE SEQUENCE [LARGE SCALE GENOMIC DNA]</scope>
    <source>
        <strain evidence="2 3">NB05-1H</strain>
    </source>
</reference>
<keyword evidence="1" id="KW-0812">Transmembrane</keyword>
<sequence>MTPTHARRGEPRRRRTLLTAAYLAVLLATIVALVWGIAASGRPS</sequence>
<name>A0ABU4M9C6_9ACTN</name>
<comment type="caution">
    <text evidence="2">The sequence shown here is derived from an EMBL/GenBank/DDBJ whole genome shotgun (WGS) entry which is preliminary data.</text>
</comment>
<keyword evidence="3" id="KW-1185">Reference proteome</keyword>
<keyword evidence="1" id="KW-1133">Transmembrane helix</keyword>
<organism evidence="2 3">
    <name type="scientific">Streptomyces acidiscabies</name>
    <dbReference type="NCBI Taxonomy" id="42234"/>
    <lineage>
        <taxon>Bacteria</taxon>
        <taxon>Bacillati</taxon>
        <taxon>Actinomycetota</taxon>
        <taxon>Actinomycetes</taxon>
        <taxon>Kitasatosporales</taxon>
        <taxon>Streptomycetaceae</taxon>
        <taxon>Streptomyces</taxon>
    </lineage>
</organism>
<evidence type="ECO:0000256" key="1">
    <source>
        <dbReference type="SAM" id="Phobius"/>
    </source>
</evidence>
<protein>
    <submittedName>
        <fullName evidence="2">Uncharacterized protein</fullName>
    </submittedName>
</protein>
<dbReference type="Proteomes" id="UP001272987">
    <property type="component" value="Unassembled WGS sequence"/>
</dbReference>
<gene>
    <name evidence="2" type="ORF">PV666_40370</name>
</gene>
<accession>A0ABU4M9C6</accession>
<proteinExistence type="predicted"/>
<keyword evidence="1" id="KW-0472">Membrane</keyword>
<evidence type="ECO:0000313" key="3">
    <source>
        <dbReference type="Proteomes" id="UP001272987"/>
    </source>
</evidence>